<dbReference type="STRING" id="177437.HRM2_17780"/>
<proteinExistence type="inferred from homology"/>
<dbReference type="InterPro" id="IPR020084">
    <property type="entry name" value="NUDIX_hydrolase_CS"/>
</dbReference>
<feature type="domain" description="Nudix hydrolase" evidence="8">
    <location>
        <begin position="65"/>
        <end position="198"/>
    </location>
</feature>
<keyword evidence="5 9" id="KW-0378">Hydrolase</keyword>
<protein>
    <recommendedName>
        <fullName evidence="4">GDP-mannose pyrophosphatase</fullName>
    </recommendedName>
    <alternativeName>
        <fullName evidence="6">GDP-mannose hydrolase</fullName>
    </alternativeName>
    <alternativeName>
        <fullName evidence="7">GDPMK</fullName>
    </alternativeName>
</protein>
<dbReference type="PANTHER" id="PTHR11839">
    <property type="entry name" value="UDP/ADP-SUGAR PYROPHOSPHATASE"/>
    <property type="match status" value="1"/>
</dbReference>
<dbReference type="CDD" id="cd03424">
    <property type="entry name" value="NUDIX_ADPRase_Nudt5_UGPPase_Nudt14"/>
    <property type="match status" value="1"/>
</dbReference>
<dbReference type="PROSITE" id="PS00893">
    <property type="entry name" value="NUDIX_BOX"/>
    <property type="match status" value="1"/>
</dbReference>
<evidence type="ECO:0000256" key="4">
    <source>
        <dbReference type="ARBA" id="ARBA00016377"/>
    </source>
</evidence>
<evidence type="ECO:0000256" key="1">
    <source>
        <dbReference type="ARBA" id="ARBA00000847"/>
    </source>
</evidence>
<evidence type="ECO:0000256" key="3">
    <source>
        <dbReference type="ARBA" id="ARBA00007275"/>
    </source>
</evidence>
<accession>C0QB83</accession>
<dbReference type="HOGENOM" id="CLU_062658_0_3_7"/>
<dbReference type="KEGG" id="dat:HRM2_17780"/>
<dbReference type="GO" id="GO:0006753">
    <property type="term" value="P:nucleoside phosphate metabolic process"/>
    <property type="evidence" value="ECO:0007669"/>
    <property type="project" value="TreeGrafter"/>
</dbReference>
<sequence length="207" mass="23140">MYPYVKFLCLIKRSLTVDILALKKETNFTHLNLFSMRYRDTRDSEKSWIFASRSNNPQPCAGNTPVPDAVVVVPFHIEKQRLVIIREFRVPLGGYQYGFPAGLVDKGEKSVVAATRELWEETGLTLVNVLRQSPPVYSSSGMTDESVSLVYAECQGEPSTLANEASEDIEVIMLSKEDAASLLNTPDLKFDVKTWIILSTFATAGRI</sequence>
<dbReference type="InterPro" id="IPR000086">
    <property type="entry name" value="NUDIX_hydrolase_dom"/>
</dbReference>
<dbReference type="GO" id="GO:0019693">
    <property type="term" value="P:ribose phosphate metabolic process"/>
    <property type="evidence" value="ECO:0007669"/>
    <property type="project" value="TreeGrafter"/>
</dbReference>
<dbReference type="Gene3D" id="3.90.79.10">
    <property type="entry name" value="Nucleoside Triphosphate Pyrophosphohydrolase"/>
    <property type="match status" value="1"/>
</dbReference>
<organism evidence="9 10">
    <name type="scientific">Desulforapulum autotrophicum (strain ATCC 43914 / DSM 3382 / VKM B-1955 / HRM2)</name>
    <name type="common">Desulfobacterium autotrophicum</name>
    <dbReference type="NCBI Taxonomy" id="177437"/>
    <lineage>
        <taxon>Bacteria</taxon>
        <taxon>Pseudomonadati</taxon>
        <taxon>Thermodesulfobacteriota</taxon>
        <taxon>Desulfobacteria</taxon>
        <taxon>Desulfobacterales</taxon>
        <taxon>Desulfobacteraceae</taxon>
        <taxon>Desulforapulum</taxon>
    </lineage>
</organism>
<evidence type="ECO:0000256" key="6">
    <source>
        <dbReference type="ARBA" id="ARBA00032162"/>
    </source>
</evidence>
<dbReference type="PROSITE" id="PS51462">
    <property type="entry name" value="NUDIX"/>
    <property type="match status" value="1"/>
</dbReference>
<comment type="similarity">
    <text evidence="3">Belongs to the Nudix hydrolase family. NudK subfamily.</text>
</comment>
<dbReference type="eggNOG" id="COG0494">
    <property type="taxonomic scope" value="Bacteria"/>
</dbReference>
<name>C0QB83_DESAH</name>
<dbReference type="EMBL" id="CP001087">
    <property type="protein sequence ID" value="ACN14882.1"/>
    <property type="molecule type" value="Genomic_DNA"/>
</dbReference>
<reference evidence="9 10" key="1">
    <citation type="journal article" date="2009" name="Environ. Microbiol.">
        <title>Genome sequence of Desulfobacterium autotrophicum HRM2, a marine sulfate reducer oxidizing organic carbon completely to carbon dioxide.</title>
        <authorList>
            <person name="Strittmatter A.W."/>
            <person name="Liesegang H."/>
            <person name="Rabus R."/>
            <person name="Decker I."/>
            <person name="Amann J."/>
            <person name="Andres S."/>
            <person name="Henne A."/>
            <person name="Fricke W.F."/>
            <person name="Martinez-Arias R."/>
            <person name="Bartels D."/>
            <person name="Goesmann A."/>
            <person name="Krause L."/>
            <person name="Puehler A."/>
            <person name="Klenk H.P."/>
            <person name="Richter M."/>
            <person name="Schuler M."/>
            <person name="Gloeckner F.O."/>
            <person name="Meyerdierks A."/>
            <person name="Gottschalk G."/>
            <person name="Amann R."/>
        </authorList>
    </citation>
    <scope>NUCLEOTIDE SEQUENCE [LARGE SCALE GENOMIC DNA]</scope>
    <source>
        <strain evidence="10">ATCC 43914 / DSM 3382 / HRM2</strain>
    </source>
</reference>
<evidence type="ECO:0000313" key="10">
    <source>
        <dbReference type="Proteomes" id="UP000000442"/>
    </source>
</evidence>
<evidence type="ECO:0000313" key="9">
    <source>
        <dbReference type="EMBL" id="ACN14882.1"/>
    </source>
</evidence>
<evidence type="ECO:0000256" key="7">
    <source>
        <dbReference type="ARBA" id="ARBA00032272"/>
    </source>
</evidence>
<evidence type="ECO:0000259" key="8">
    <source>
        <dbReference type="PROSITE" id="PS51462"/>
    </source>
</evidence>
<keyword evidence="10" id="KW-1185">Reference proteome</keyword>
<evidence type="ECO:0000256" key="2">
    <source>
        <dbReference type="ARBA" id="ARBA00001946"/>
    </source>
</evidence>
<dbReference type="SUPFAM" id="SSF55811">
    <property type="entry name" value="Nudix"/>
    <property type="match status" value="1"/>
</dbReference>
<dbReference type="Pfam" id="PF00293">
    <property type="entry name" value="NUDIX"/>
    <property type="match status" value="1"/>
</dbReference>
<comment type="catalytic activity">
    <reaction evidence="1">
        <text>GDP-alpha-D-mannose + H2O = alpha-D-mannose 1-phosphate + GMP + 2 H(+)</text>
        <dbReference type="Rhea" id="RHEA:27978"/>
        <dbReference type="ChEBI" id="CHEBI:15377"/>
        <dbReference type="ChEBI" id="CHEBI:15378"/>
        <dbReference type="ChEBI" id="CHEBI:57527"/>
        <dbReference type="ChEBI" id="CHEBI:58115"/>
        <dbReference type="ChEBI" id="CHEBI:58409"/>
    </reaction>
</comment>
<comment type="cofactor">
    <cofactor evidence="2">
        <name>Mg(2+)</name>
        <dbReference type="ChEBI" id="CHEBI:18420"/>
    </cofactor>
</comment>
<dbReference type="PANTHER" id="PTHR11839:SF18">
    <property type="entry name" value="NUDIX HYDROLASE DOMAIN-CONTAINING PROTEIN"/>
    <property type="match status" value="1"/>
</dbReference>
<dbReference type="InterPro" id="IPR015797">
    <property type="entry name" value="NUDIX_hydrolase-like_dom_sf"/>
</dbReference>
<dbReference type="AlphaFoldDB" id="C0QB83"/>
<dbReference type="GO" id="GO:0016787">
    <property type="term" value="F:hydrolase activity"/>
    <property type="evidence" value="ECO:0007669"/>
    <property type="project" value="UniProtKB-KW"/>
</dbReference>
<dbReference type="Proteomes" id="UP000000442">
    <property type="component" value="Chromosome"/>
</dbReference>
<gene>
    <name evidence="9" type="ordered locus">HRM2_17780</name>
</gene>
<evidence type="ECO:0000256" key="5">
    <source>
        <dbReference type="ARBA" id="ARBA00022801"/>
    </source>
</evidence>